<evidence type="ECO:0000313" key="3">
    <source>
        <dbReference type="Proteomes" id="UP000037460"/>
    </source>
</evidence>
<evidence type="ECO:0008006" key="4">
    <source>
        <dbReference type="Google" id="ProtNLM"/>
    </source>
</evidence>
<organism evidence="2 3">
    <name type="scientific">Chrysochromulina tobinii</name>
    <dbReference type="NCBI Taxonomy" id="1460289"/>
    <lineage>
        <taxon>Eukaryota</taxon>
        <taxon>Haptista</taxon>
        <taxon>Haptophyta</taxon>
        <taxon>Prymnesiophyceae</taxon>
        <taxon>Prymnesiales</taxon>
        <taxon>Chrysochromulinaceae</taxon>
        <taxon>Chrysochromulina</taxon>
    </lineage>
</organism>
<comment type="caution">
    <text evidence="2">The sequence shown here is derived from an EMBL/GenBank/DDBJ whole genome shotgun (WGS) entry which is preliminary data.</text>
</comment>
<protein>
    <recommendedName>
        <fullName evidence="4">UBA domain-containing protein</fullName>
    </recommendedName>
</protein>
<gene>
    <name evidence="2" type="ORF">Ctob_007248</name>
</gene>
<name>A0A0M0J5Y9_9EUKA</name>
<feature type="region of interest" description="Disordered" evidence="1">
    <location>
        <begin position="227"/>
        <end position="278"/>
    </location>
</feature>
<feature type="region of interest" description="Disordered" evidence="1">
    <location>
        <begin position="142"/>
        <end position="188"/>
    </location>
</feature>
<proteinExistence type="predicted"/>
<dbReference type="Proteomes" id="UP000037460">
    <property type="component" value="Unassembled WGS sequence"/>
</dbReference>
<sequence>MVEEAADAVNRVRKHSAPSWVHACLVAEGKGDPQLHQKQHAHLLIRRRRAVLHPRLTFKPQAGHCFKGCFGTSSRLRPCPPAPLSSESLFHMGFDPDDVGRAIVHAHGEPHQALKTLIHAGKARIRAMQEQLDRIADVHPSAEASLPMPPLPPTGPHEDPTARPGDPGVAPGVQYTPPEFRVKKKRLAPRHKREALSFLSEIEQEALPADAGQEDEEEALTGPIILSDLRAEQKGQEASASRAEVRQTGHEEATSGPATASASNPPEGAEARLGWSVA</sequence>
<evidence type="ECO:0000256" key="1">
    <source>
        <dbReference type="SAM" id="MobiDB-lite"/>
    </source>
</evidence>
<reference evidence="3" key="1">
    <citation type="journal article" date="2015" name="PLoS Genet.">
        <title>Genome Sequence and Transcriptome Analyses of Chrysochromulina tobin: Metabolic Tools for Enhanced Algal Fitness in the Prominent Order Prymnesiales (Haptophyceae).</title>
        <authorList>
            <person name="Hovde B.T."/>
            <person name="Deodato C.R."/>
            <person name="Hunsperger H.M."/>
            <person name="Ryken S.A."/>
            <person name="Yost W."/>
            <person name="Jha R.K."/>
            <person name="Patterson J."/>
            <person name="Monnat R.J. Jr."/>
            <person name="Barlow S.B."/>
            <person name="Starkenburg S.R."/>
            <person name="Cattolico R.A."/>
        </authorList>
    </citation>
    <scope>NUCLEOTIDE SEQUENCE</scope>
    <source>
        <strain evidence="3">CCMP291</strain>
    </source>
</reference>
<accession>A0A0M0J5Y9</accession>
<evidence type="ECO:0000313" key="2">
    <source>
        <dbReference type="EMBL" id="KOO21752.1"/>
    </source>
</evidence>
<keyword evidence="3" id="KW-1185">Reference proteome</keyword>
<feature type="compositionally biased region" description="Basic and acidic residues" evidence="1">
    <location>
        <begin position="243"/>
        <end position="253"/>
    </location>
</feature>
<dbReference type="EMBL" id="JWZX01003337">
    <property type="protein sequence ID" value="KOO21752.1"/>
    <property type="molecule type" value="Genomic_DNA"/>
</dbReference>
<dbReference type="AlphaFoldDB" id="A0A0M0J5Y9"/>